<dbReference type="Gene3D" id="1.10.720.30">
    <property type="entry name" value="SAP domain"/>
    <property type="match status" value="1"/>
</dbReference>
<dbReference type="SMART" id="SM00513">
    <property type="entry name" value="SAP"/>
    <property type="match status" value="1"/>
</dbReference>
<dbReference type="AlphaFoldDB" id="L1JVZ4"/>
<dbReference type="EMBL" id="JH992972">
    <property type="protein sequence ID" value="EKX52751.1"/>
    <property type="molecule type" value="Genomic_DNA"/>
</dbReference>
<gene>
    <name evidence="2" type="ORF">GUITHDRAFT_101903</name>
</gene>
<dbReference type="EnsemblProtists" id="EKX52751">
    <property type="protein sequence ID" value="EKX52751"/>
    <property type="gene ID" value="GUITHDRAFT_101903"/>
</dbReference>
<evidence type="ECO:0000313" key="2">
    <source>
        <dbReference type="EMBL" id="EKX52751.1"/>
    </source>
</evidence>
<dbReference type="HOGENOM" id="CLU_1006296_0_0_1"/>
<dbReference type="InterPro" id="IPR036361">
    <property type="entry name" value="SAP_dom_sf"/>
</dbReference>
<reference evidence="4" key="2">
    <citation type="submission" date="2012-11" db="EMBL/GenBank/DDBJ databases">
        <authorList>
            <person name="Kuo A."/>
            <person name="Curtis B.A."/>
            <person name="Tanifuji G."/>
            <person name="Burki F."/>
            <person name="Gruber A."/>
            <person name="Irimia M."/>
            <person name="Maruyama S."/>
            <person name="Arias M.C."/>
            <person name="Ball S.G."/>
            <person name="Gile G.H."/>
            <person name="Hirakawa Y."/>
            <person name="Hopkins J.F."/>
            <person name="Rensing S.A."/>
            <person name="Schmutz J."/>
            <person name="Symeonidi A."/>
            <person name="Elias M."/>
            <person name="Eveleigh R.J."/>
            <person name="Herman E.K."/>
            <person name="Klute M.J."/>
            <person name="Nakayama T."/>
            <person name="Obornik M."/>
            <person name="Reyes-Prieto A."/>
            <person name="Armbrust E.V."/>
            <person name="Aves S.J."/>
            <person name="Beiko R.G."/>
            <person name="Coutinho P."/>
            <person name="Dacks J.B."/>
            <person name="Durnford D.G."/>
            <person name="Fast N.M."/>
            <person name="Green B.R."/>
            <person name="Grisdale C."/>
            <person name="Hempe F."/>
            <person name="Henrissat B."/>
            <person name="Hoppner M.P."/>
            <person name="Ishida K.-I."/>
            <person name="Kim E."/>
            <person name="Koreny L."/>
            <person name="Kroth P.G."/>
            <person name="Liu Y."/>
            <person name="Malik S.-B."/>
            <person name="Maier U.G."/>
            <person name="McRose D."/>
            <person name="Mock T."/>
            <person name="Neilson J.A."/>
            <person name="Onodera N.T."/>
            <person name="Poole A.M."/>
            <person name="Pritham E.J."/>
            <person name="Richards T.A."/>
            <person name="Rocap G."/>
            <person name="Roy S.W."/>
            <person name="Sarai C."/>
            <person name="Schaack S."/>
            <person name="Shirato S."/>
            <person name="Slamovits C.H."/>
            <person name="Spencer D.F."/>
            <person name="Suzuki S."/>
            <person name="Worden A.Z."/>
            <person name="Zauner S."/>
            <person name="Barry K."/>
            <person name="Bell C."/>
            <person name="Bharti A.K."/>
            <person name="Crow J.A."/>
            <person name="Grimwood J."/>
            <person name="Kramer R."/>
            <person name="Lindquist E."/>
            <person name="Lucas S."/>
            <person name="Salamov A."/>
            <person name="McFadden G.I."/>
            <person name="Lane C.E."/>
            <person name="Keeling P.J."/>
            <person name="Gray M.W."/>
            <person name="Grigoriev I.V."/>
            <person name="Archibald J.M."/>
        </authorList>
    </citation>
    <scope>NUCLEOTIDE SEQUENCE</scope>
    <source>
        <strain evidence="4">CCMP2712</strain>
    </source>
</reference>
<dbReference type="PaxDb" id="55529-EKX52751"/>
<evidence type="ECO:0000259" key="1">
    <source>
        <dbReference type="PROSITE" id="PS50800"/>
    </source>
</evidence>
<dbReference type="RefSeq" id="XP_005839731.1">
    <property type="nucleotide sequence ID" value="XM_005839674.1"/>
</dbReference>
<sequence length="277" mass="30836">MAMPAACLSFMVANIEARRMTMKPAASLSHCCMFADRRAFSTGRQCVFPADRKDRCCTRTFMAGINGDDDIIDVSDLVDSSAYDFTWDGHDAMVFENFRCSSGQIANHIKKMVVDEPARVSTLIAHFGEESQEVTRMSALGARLLRLTFLSSPLRHLMEDEILGTSTVVSLFIPIPNTFSQVYQDFTAEDILAVAESSETEGARLIVNRKQRDNSVARVFRRKTPSEDERVSSAGSASSRLQDFTVKELKLLCKRQGVPSSGRKSELIERLMGVLDK</sequence>
<keyword evidence="4" id="KW-1185">Reference proteome</keyword>
<accession>L1JVZ4</accession>
<organism evidence="2">
    <name type="scientific">Guillardia theta (strain CCMP2712)</name>
    <name type="common">Cryptophyte</name>
    <dbReference type="NCBI Taxonomy" id="905079"/>
    <lineage>
        <taxon>Eukaryota</taxon>
        <taxon>Cryptophyceae</taxon>
        <taxon>Pyrenomonadales</taxon>
        <taxon>Geminigeraceae</taxon>
        <taxon>Guillardia</taxon>
    </lineage>
</organism>
<dbReference type="SUPFAM" id="SSF68906">
    <property type="entry name" value="SAP domain"/>
    <property type="match status" value="1"/>
</dbReference>
<evidence type="ECO:0000313" key="3">
    <source>
        <dbReference type="EnsemblProtists" id="EKX52751"/>
    </source>
</evidence>
<proteinExistence type="predicted"/>
<evidence type="ECO:0000313" key="4">
    <source>
        <dbReference type="Proteomes" id="UP000011087"/>
    </source>
</evidence>
<name>L1JVZ4_GUITC</name>
<dbReference type="Pfam" id="PF02037">
    <property type="entry name" value="SAP"/>
    <property type="match status" value="1"/>
</dbReference>
<dbReference type="KEGG" id="gtt:GUITHDRAFT_101903"/>
<reference evidence="3" key="3">
    <citation type="submission" date="2015-06" db="UniProtKB">
        <authorList>
            <consortium name="EnsemblProtists"/>
        </authorList>
    </citation>
    <scope>IDENTIFICATION</scope>
</reference>
<dbReference type="Proteomes" id="UP000011087">
    <property type="component" value="Unassembled WGS sequence"/>
</dbReference>
<dbReference type="GeneID" id="17309134"/>
<feature type="domain" description="SAP" evidence="1">
    <location>
        <begin position="241"/>
        <end position="275"/>
    </location>
</feature>
<protein>
    <recommendedName>
        <fullName evidence="1">SAP domain-containing protein</fullName>
    </recommendedName>
</protein>
<dbReference type="InterPro" id="IPR003034">
    <property type="entry name" value="SAP_dom"/>
</dbReference>
<reference evidence="2 4" key="1">
    <citation type="journal article" date="2012" name="Nature">
        <title>Algal genomes reveal evolutionary mosaicism and the fate of nucleomorphs.</title>
        <authorList>
            <consortium name="DOE Joint Genome Institute"/>
            <person name="Curtis B.A."/>
            <person name="Tanifuji G."/>
            <person name="Burki F."/>
            <person name="Gruber A."/>
            <person name="Irimia M."/>
            <person name="Maruyama S."/>
            <person name="Arias M.C."/>
            <person name="Ball S.G."/>
            <person name="Gile G.H."/>
            <person name="Hirakawa Y."/>
            <person name="Hopkins J.F."/>
            <person name="Kuo A."/>
            <person name="Rensing S.A."/>
            <person name="Schmutz J."/>
            <person name="Symeonidi A."/>
            <person name="Elias M."/>
            <person name="Eveleigh R.J."/>
            <person name="Herman E.K."/>
            <person name="Klute M.J."/>
            <person name="Nakayama T."/>
            <person name="Obornik M."/>
            <person name="Reyes-Prieto A."/>
            <person name="Armbrust E.V."/>
            <person name="Aves S.J."/>
            <person name="Beiko R.G."/>
            <person name="Coutinho P."/>
            <person name="Dacks J.B."/>
            <person name="Durnford D.G."/>
            <person name="Fast N.M."/>
            <person name="Green B.R."/>
            <person name="Grisdale C.J."/>
            <person name="Hempel F."/>
            <person name="Henrissat B."/>
            <person name="Hoppner M.P."/>
            <person name="Ishida K."/>
            <person name="Kim E."/>
            <person name="Koreny L."/>
            <person name="Kroth P.G."/>
            <person name="Liu Y."/>
            <person name="Malik S.B."/>
            <person name="Maier U.G."/>
            <person name="McRose D."/>
            <person name="Mock T."/>
            <person name="Neilson J.A."/>
            <person name="Onodera N.T."/>
            <person name="Poole A.M."/>
            <person name="Pritham E.J."/>
            <person name="Richards T.A."/>
            <person name="Rocap G."/>
            <person name="Roy S.W."/>
            <person name="Sarai C."/>
            <person name="Schaack S."/>
            <person name="Shirato S."/>
            <person name="Slamovits C.H."/>
            <person name="Spencer D.F."/>
            <person name="Suzuki S."/>
            <person name="Worden A.Z."/>
            <person name="Zauner S."/>
            <person name="Barry K."/>
            <person name="Bell C."/>
            <person name="Bharti A.K."/>
            <person name="Crow J.A."/>
            <person name="Grimwood J."/>
            <person name="Kramer R."/>
            <person name="Lindquist E."/>
            <person name="Lucas S."/>
            <person name="Salamov A."/>
            <person name="McFadden G.I."/>
            <person name="Lane C.E."/>
            <person name="Keeling P.J."/>
            <person name="Gray M.W."/>
            <person name="Grigoriev I.V."/>
            <person name="Archibald J.M."/>
        </authorList>
    </citation>
    <scope>NUCLEOTIDE SEQUENCE</scope>
    <source>
        <strain evidence="2 4">CCMP2712</strain>
    </source>
</reference>
<dbReference type="PROSITE" id="PS50800">
    <property type="entry name" value="SAP"/>
    <property type="match status" value="1"/>
</dbReference>